<reference evidence="7 8" key="1">
    <citation type="journal article" date="2015" name="Genome Announc.">
        <title>Expanding the biotechnology potential of lactobacilli through comparative genomics of 213 strains and associated genera.</title>
        <authorList>
            <person name="Sun Z."/>
            <person name="Harris H.M."/>
            <person name="McCann A."/>
            <person name="Guo C."/>
            <person name="Argimon S."/>
            <person name="Zhang W."/>
            <person name="Yang X."/>
            <person name="Jeffery I.B."/>
            <person name="Cooney J.C."/>
            <person name="Kagawa T.F."/>
            <person name="Liu W."/>
            <person name="Song Y."/>
            <person name="Salvetti E."/>
            <person name="Wrobel A."/>
            <person name="Rasinkangas P."/>
            <person name="Parkhill J."/>
            <person name="Rea M.C."/>
            <person name="O'Sullivan O."/>
            <person name="Ritari J."/>
            <person name="Douillard F.P."/>
            <person name="Paul Ross R."/>
            <person name="Yang R."/>
            <person name="Briner A.E."/>
            <person name="Felis G.E."/>
            <person name="de Vos W.M."/>
            <person name="Barrangou R."/>
            <person name="Klaenhammer T.R."/>
            <person name="Caufield P.W."/>
            <person name="Cui Y."/>
            <person name="Zhang H."/>
            <person name="O'Toole P.W."/>
        </authorList>
    </citation>
    <scope>NUCLEOTIDE SEQUENCE [LARGE SCALE GENOMIC DNA]</scope>
    <source>
        <strain evidence="7 8">DSM 19910</strain>
    </source>
</reference>
<feature type="transmembrane region" description="Helical" evidence="6">
    <location>
        <begin position="215"/>
        <end position="234"/>
    </location>
</feature>
<feature type="transmembrane region" description="Helical" evidence="6">
    <location>
        <begin position="76"/>
        <end position="96"/>
    </location>
</feature>
<feature type="transmembrane region" description="Helical" evidence="6">
    <location>
        <begin position="316"/>
        <end position="336"/>
    </location>
</feature>
<dbReference type="PATRIC" id="fig|1423731.3.peg.143"/>
<feature type="transmembrane region" description="Helical" evidence="6">
    <location>
        <begin position="423"/>
        <end position="442"/>
    </location>
</feature>
<gene>
    <name evidence="7" type="ORF">FC81_GL000137</name>
</gene>
<keyword evidence="8" id="KW-1185">Reference proteome</keyword>
<evidence type="ECO:0000256" key="5">
    <source>
        <dbReference type="ARBA" id="ARBA00023136"/>
    </source>
</evidence>
<dbReference type="AlphaFoldDB" id="A0A0R1M5M9"/>
<dbReference type="PANTHER" id="PTHR30250:SF21">
    <property type="entry name" value="LIPID II FLIPPASE MURJ"/>
    <property type="match status" value="1"/>
</dbReference>
<feature type="transmembrane region" description="Helical" evidence="6">
    <location>
        <begin position="34"/>
        <end position="56"/>
    </location>
</feature>
<dbReference type="PIRSF" id="PIRSF038958">
    <property type="entry name" value="PG_synth_SpoVB"/>
    <property type="match status" value="1"/>
</dbReference>
<accession>A0A0R1M5M9</accession>
<comment type="subcellular location">
    <subcellularLocation>
        <location evidence="1">Cell membrane</location>
        <topology evidence="1">Multi-pass membrane protein</topology>
    </subcellularLocation>
</comment>
<feature type="transmembrane region" description="Helical" evidence="6">
    <location>
        <begin position="448"/>
        <end position="472"/>
    </location>
</feature>
<dbReference type="OrthoDB" id="9775950at2"/>
<keyword evidence="4 6" id="KW-1133">Transmembrane helix</keyword>
<name>A0A0R1M5M9_9LACO</name>
<keyword evidence="2" id="KW-1003">Cell membrane</keyword>
<dbReference type="InterPro" id="IPR002797">
    <property type="entry name" value="Polysacc_synth"/>
</dbReference>
<evidence type="ECO:0000313" key="8">
    <source>
        <dbReference type="Proteomes" id="UP000051621"/>
    </source>
</evidence>
<evidence type="ECO:0000256" key="3">
    <source>
        <dbReference type="ARBA" id="ARBA00022692"/>
    </source>
</evidence>
<keyword evidence="3 6" id="KW-0812">Transmembrane</keyword>
<feature type="transmembrane region" description="Helical" evidence="6">
    <location>
        <begin position="484"/>
        <end position="506"/>
    </location>
</feature>
<comment type="caution">
    <text evidence="7">The sequence shown here is derived from an EMBL/GenBank/DDBJ whole genome shotgun (WGS) entry which is preliminary data.</text>
</comment>
<dbReference type="STRING" id="1423731.FC81_GL000137"/>
<feature type="transmembrane region" description="Helical" evidence="6">
    <location>
        <begin position="357"/>
        <end position="380"/>
    </location>
</feature>
<dbReference type="InterPro" id="IPR050833">
    <property type="entry name" value="Poly_Biosynth_Transport"/>
</dbReference>
<dbReference type="InterPro" id="IPR024923">
    <property type="entry name" value="PG_synth_SpoVB"/>
</dbReference>
<evidence type="ECO:0000256" key="2">
    <source>
        <dbReference type="ARBA" id="ARBA00022475"/>
    </source>
</evidence>
<evidence type="ECO:0000256" key="1">
    <source>
        <dbReference type="ARBA" id="ARBA00004651"/>
    </source>
</evidence>
<evidence type="ECO:0000313" key="7">
    <source>
        <dbReference type="EMBL" id="KRL03137.1"/>
    </source>
</evidence>
<evidence type="ECO:0000256" key="4">
    <source>
        <dbReference type="ARBA" id="ARBA00022989"/>
    </source>
</evidence>
<feature type="transmembrane region" description="Helical" evidence="6">
    <location>
        <begin position="512"/>
        <end position="534"/>
    </location>
</feature>
<dbReference type="EMBL" id="AZEF01000006">
    <property type="protein sequence ID" value="KRL03137.1"/>
    <property type="molecule type" value="Genomic_DNA"/>
</dbReference>
<feature type="transmembrane region" description="Helical" evidence="6">
    <location>
        <begin position="116"/>
        <end position="134"/>
    </location>
</feature>
<dbReference type="CDD" id="cd13124">
    <property type="entry name" value="MATE_SpoVB_like"/>
    <property type="match status" value="1"/>
</dbReference>
<organism evidence="7 8">
    <name type="scientific">Liquorilactobacillus capillatus DSM 19910</name>
    <dbReference type="NCBI Taxonomy" id="1423731"/>
    <lineage>
        <taxon>Bacteria</taxon>
        <taxon>Bacillati</taxon>
        <taxon>Bacillota</taxon>
        <taxon>Bacilli</taxon>
        <taxon>Lactobacillales</taxon>
        <taxon>Lactobacillaceae</taxon>
        <taxon>Liquorilactobacillus</taxon>
    </lineage>
</organism>
<feature type="transmembrane region" description="Helical" evidence="6">
    <location>
        <begin position="185"/>
        <end position="203"/>
    </location>
</feature>
<evidence type="ECO:0000256" key="6">
    <source>
        <dbReference type="SAM" id="Phobius"/>
    </source>
</evidence>
<dbReference type="GO" id="GO:0005886">
    <property type="term" value="C:plasma membrane"/>
    <property type="evidence" value="ECO:0007669"/>
    <property type="project" value="UniProtKB-SubCell"/>
</dbReference>
<feature type="transmembrane region" description="Helical" evidence="6">
    <location>
        <begin position="146"/>
        <end position="164"/>
    </location>
</feature>
<dbReference type="Pfam" id="PF01943">
    <property type="entry name" value="Polysacc_synt"/>
    <property type="match status" value="1"/>
</dbReference>
<dbReference type="PANTHER" id="PTHR30250">
    <property type="entry name" value="PST FAMILY PREDICTED COLANIC ACID TRANSPORTER"/>
    <property type="match status" value="1"/>
</dbReference>
<keyword evidence="5 6" id="KW-0472">Membrane</keyword>
<sequence>MGRWSIKKNSKVDELDKSNIVVSKTAKEKMLQGSAWMTIGSIFSRILGAVYIIPWYGWFGADKLQANALYTKGYTVYSMFLMIAISGIPSAVAKQVAHYNAQNEYAVGRRLFKKSLLLMIIIGILCALLMWISAPFISQGDANLVPVYRSLAVALTVIPVMSLTRGFFQGYQDMFPSAMSQLLEQIVRIIYMLAATFFIMRVLKENYVMGVVHSTFAAFIGALGGLFILVAYYFRQKRQMDQLVLQSSNRLQVSDGHIIKEVLYESIPFIIIGVSTTLYNLIDQFTFQPVMQRFSVLNLRQINDWFALFAGNANKLIMITISLASAMAITVIPLLSEAYTKRDKEQIATQINDALELFLIVMLPCSLGMAAVAKPLYVIFYTYDHTGIFILSFASYIALPIGLFMVLSSLLQGVYQNKIAIKYFVIGLIVKMIVQIPLIIFLKGFGPLLATGIGMLVSNLLMLRFFYLHFGINAARIMRRFDGLLFFALLMFGVTLGVVQLSNLLFNPNSRIQSLIVLLLAAAIGGYVYIYLCLKTRIADKILGAKVAGLRRRLRIK</sequence>
<dbReference type="Proteomes" id="UP000051621">
    <property type="component" value="Unassembled WGS sequence"/>
</dbReference>
<protein>
    <submittedName>
        <fullName evidence="7">Export protein</fullName>
    </submittedName>
</protein>
<proteinExistence type="predicted"/>
<feature type="transmembrane region" description="Helical" evidence="6">
    <location>
        <begin position="262"/>
        <end position="282"/>
    </location>
</feature>
<feature type="transmembrane region" description="Helical" evidence="6">
    <location>
        <begin position="386"/>
        <end position="411"/>
    </location>
</feature>